<evidence type="ECO:0000313" key="1">
    <source>
        <dbReference type="EnsemblPlants" id="QL11p026821:mrna"/>
    </source>
</evidence>
<dbReference type="Pfam" id="PF01344">
    <property type="entry name" value="Kelch_1"/>
    <property type="match status" value="1"/>
</dbReference>
<evidence type="ECO:0000313" key="2">
    <source>
        <dbReference type="Proteomes" id="UP000594261"/>
    </source>
</evidence>
<name>A0A7N2MY20_QUELO</name>
<dbReference type="EMBL" id="LRBV02000011">
    <property type="status" value="NOT_ANNOTATED_CDS"/>
    <property type="molecule type" value="Genomic_DNA"/>
</dbReference>
<dbReference type="Proteomes" id="UP000594261">
    <property type="component" value="Chromosome 11"/>
</dbReference>
<dbReference type="InterPro" id="IPR036020">
    <property type="entry name" value="WW_dom_sf"/>
</dbReference>
<dbReference type="Gramene" id="QL11p026821:mrna">
    <property type="protein sequence ID" value="QL11p026821:mrna"/>
    <property type="gene ID" value="QL11p026821"/>
</dbReference>
<reference evidence="1 2" key="1">
    <citation type="journal article" date="2016" name="G3 (Bethesda)">
        <title>First Draft Assembly and Annotation of the Genome of a California Endemic Oak Quercus lobata Nee (Fagaceae).</title>
        <authorList>
            <person name="Sork V.L."/>
            <person name="Fitz-Gibbon S.T."/>
            <person name="Puiu D."/>
            <person name="Crepeau M."/>
            <person name="Gugger P.F."/>
            <person name="Sherman R."/>
            <person name="Stevens K."/>
            <person name="Langley C.H."/>
            <person name="Pellegrini M."/>
            <person name="Salzberg S.L."/>
        </authorList>
    </citation>
    <scope>NUCLEOTIDE SEQUENCE [LARGE SCALE GENOMIC DNA]</scope>
    <source>
        <strain evidence="1 2">cv. SW786</strain>
    </source>
</reference>
<dbReference type="InParanoid" id="A0A7N2MY20"/>
<sequence length="572" mass="64690">MAVESSSTTSRPNDDRSAIVFGGFTRSKQPSVRDDGATVSQIEWFSIEVPDADADADADAHCQKQKLNPLSVMEIENKCYFAALDSSIYCISSHRYRDRVQIFDLTGGDIDGWQPGPPSIVSRVGPHKFVVDGKLYILGGLRKVESPWMEVLDPKIGVWKPLPNPPVEIGNHSRNVIALLLKPKKQILVSSFLSQHTPDDRPLDCRFLTYNIDDQSWEPLDTPVSKCKLRRRSGFRPRTNTALADGDTLHWVSFDFLARHELVIHAYNLITDEWFEGYLDTCDEIFGKKELLAEHRPHGLLHLGHSKFCLLLQSSFIPNTNKRQRQREQYIDIPYLYCVVIVVSKISNMDPDQEGFKDLNISVVATHKYPMDRSIDILDAQLLCRDHCSYTSKQKKPKISQDNSDGESLPFKEQFQPVVPTQQGQTCVPSASQQFQPMVQGSLSNVAMPANLSQPRVPPVTNHVPGLPNDISAAFATPVLQTGQQPSVIPSTDSAITVPSLNQHSSSDWQEIRYYYNKRTVESTWDKPPELMAPIENLMVSVELMLIYFHGRVFGVPRNCTNEDWMRLRKML</sequence>
<keyword evidence="2" id="KW-1185">Reference proteome</keyword>
<dbReference type="InterPro" id="IPR006652">
    <property type="entry name" value="Kelch_1"/>
</dbReference>
<evidence type="ECO:0008006" key="3">
    <source>
        <dbReference type="Google" id="ProtNLM"/>
    </source>
</evidence>
<dbReference type="InterPro" id="IPR015915">
    <property type="entry name" value="Kelch-typ_b-propeller"/>
</dbReference>
<dbReference type="AlphaFoldDB" id="A0A7N2MY20"/>
<dbReference type="Gene3D" id="2.20.70.10">
    <property type="match status" value="1"/>
</dbReference>
<dbReference type="Gene3D" id="2.120.10.80">
    <property type="entry name" value="Kelch-type beta propeller"/>
    <property type="match status" value="1"/>
</dbReference>
<organism evidence="1 2">
    <name type="scientific">Quercus lobata</name>
    <name type="common">Valley oak</name>
    <dbReference type="NCBI Taxonomy" id="97700"/>
    <lineage>
        <taxon>Eukaryota</taxon>
        <taxon>Viridiplantae</taxon>
        <taxon>Streptophyta</taxon>
        <taxon>Embryophyta</taxon>
        <taxon>Tracheophyta</taxon>
        <taxon>Spermatophyta</taxon>
        <taxon>Magnoliopsida</taxon>
        <taxon>eudicotyledons</taxon>
        <taxon>Gunneridae</taxon>
        <taxon>Pentapetalae</taxon>
        <taxon>rosids</taxon>
        <taxon>fabids</taxon>
        <taxon>Fagales</taxon>
        <taxon>Fagaceae</taxon>
        <taxon>Quercus</taxon>
    </lineage>
</organism>
<accession>A0A7N2MY20</accession>
<dbReference type="EnsemblPlants" id="QL11p026821:mrna">
    <property type="protein sequence ID" value="QL11p026821:mrna"/>
    <property type="gene ID" value="QL11p026821"/>
</dbReference>
<proteinExistence type="predicted"/>
<dbReference type="InterPro" id="IPR001202">
    <property type="entry name" value="WW_dom"/>
</dbReference>
<protein>
    <recommendedName>
        <fullName evidence="3">WW domain-containing protein</fullName>
    </recommendedName>
</protein>
<reference evidence="1" key="2">
    <citation type="submission" date="2021-01" db="UniProtKB">
        <authorList>
            <consortium name="EnsemblPlants"/>
        </authorList>
    </citation>
    <scope>IDENTIFICATION</scope>
</reference>
<dbReference type="SUPFAM" id="SSF51045">
    <property type="entry name" value="WW domain"/>
    <property type="match status" value="1"/>
</dbReference>
<dbReference type="CDD" id="cd00201">
    <property type="entry name" value="WW"/>
    <property type="match status" value="1"/>
</dbReference>
<dbReference type="SUPFAM" id="SSF117281">
    <property type="entry name" value="Kelch motif"/>
    <property type="match status" value="1"/>
</dbReference>